<comment type="subcellular location">
    <subcellularLocation>
        <location evidence="2">Cell membrane</location>
    </subcellularLocation>
    <subcellularLocation>
        <location evidence="1">Nucleus</location>
    </subcellularLocation>
</comment>
<dbReference type="GO" id="GO:0008289">
    <property type="term" value="F:lipid binding"/>
    <property type="evidence" value="ECO:0007669"/>
    <property type="project" value="UniProtKB-KW"/>
</dbReference>
<keyword evidence="3" id="KW-0343">GTPase activation</keyword>
<evidence type="ECO:0000256" key="6">
    <source>
        <dbReference type="ARBA" id="ARBA00022723"/>
    </source>
</evidence>
<dbReference type="PANTHER" id="PTHR45933">
    <property type="entry name" value="PROTEIN C2-DOMAIN ABA-RELATED 4"/>
    <property type="match status" value="1"/>
</dbReference>
<reference evidence="13" key="1">
    <citation type="submission" date="2022-05" db="EMBL/GenBank/DDBJ databases">
        <title>The Musa troglodytarum L. genome provides insights into the mechanism of non-climacteric behaviour and enrichment of carotenoids.</title>
        <authorList>
            <person name="Wang J."/>
        </authorList>
    </citation>
    <scope>NUCLEOTIDE SEQUENCE</scope>
    <source>
        <tissue evidence="13">Leaf</tissue>
    </source>
</reference>
<evidence type="ECO:0000256" key="8">
    <source>
        <dbReference type="ARBA" id="ARBA00023121"/>
    </source>
</evidence>
<keyword evidence="5" id="KW-0938">Abscisic acid signaling pathway</keyword>
<evidence type="ECO:0000256" key="2">
    <source>
        <dbReference type="ARBA" id="ARBA00004236"/>
    </source>
</evidence>
<dbReference type="OrthoDB" id="270970at2759"/>
<evidence type="ECO:0000256" key="7">
    <source>
        <dbReference type="ARBA" id="ARBA00022837"/>
    </source>
</evidence>
<dbReference type="Gene3D" id="2.60.40.150">
    <property type="entry name" value="C2 domain"/>
    <property type="match status" value="1"/>
</dbReference>
<accession>A0A9E7F6L6</accession>
<keyword evidence="7" id="KW-0106">Calcium</keyword>
<dbReference type="PANTHER" id="PTHR45933:SF6">
    <property type="entry name" value="PROTEIN C2-DOMAIN ABA-RELATED 11"/>
    <property type="match status" value="1"/>
</dbReference>
<evidence type="ECO:0000259" key="12">
    <source>
        <dbReference type="Pfam" id="PF00168"/>
    </source>
</evidence>
<dbReference type="InterPro" id="IPR044562">
    <property type="entry name" value="CAR1-11"/>
</dbReference>
<evidence type="ECO:0000256" key="3">
    <source>
        <dbReference type="ARBA" id="ARBA00022468"/>
    </source>
</evidence>
<evidence type="ECO:0000313" key="14">
    <source>
        <dbReference type="Proteomes" id="UP001055439"/>
    </source>
</evidence>
<keyword evidence="6" id="KW-0479">Metal-binding</keyword>
<dbReference type="GO" id="GO:0005634">
    <property type="term" value="C:nucleus"/>
    <property type="evidence" value="ECO:0007669"/>
    <property type="project" value="UniProtKB-SubCell"/>
</dbReference>
<proteinExistence type="inferred from homology"/>
<evidence type="ECO:0000256" key="9">
    <source>
        <dbReference type="ARBA" id="ARBA00023136"/>
    </source>
</evidence>
<dbReference type="InterPro" id="IPR000008">
    <property type="entry name" value="C2_dom"/>
</dbReference>
<dbReference type="GO" id="GO:0005886">
    <property type="term" value="C:plasma membrane"/>
    <property type="evidence" value="ECO:0007669"/>
    <property type="project" value="UniProtKB-SubCell"/>
</dbReference>
<dbReference type="Proteomes" id="UP001055439">
    <property type="component" value="Chromosome 2"/>
</dbReference>
<dbReference type="GO" id="GO:0009738">
    <property type="term" value="P:abscisic acid-activated signaling pathway"/>
    <property type="evidence" value="ECO:0007669"/>
    <property type="project" value="UniProtKB-KW"/>
</dbReference>
<dbReference type="GO" id="GO:0046872">
    <property type="term" value="F:metal ion binding"/>
    <property type="evidence" value="ECO:0007669"/>
    <property type="project" value="UniProtKB-KW"/>
</dbReference>
<dbReference type="InterPro" id="IPR035892">
    <property type="entry name" value="C2_domain_sf"/>
</dbReference>
<dbReference type="Pfam" id="PF00168">
    <property type="entry name" value="C2"/>
    <property type="match status" value="2"/>
</dbReference>
<dbReference type="SUPFAM" id="SSF49562">
    <property type="entry name" value="C2 domain (Calcium/lipid-binding domain, CaLB)"/>
    <property type="match status" value="1"/>
</dbReference>
<dbReference type="EMBL" id="CP097504">
    <property type="protein sequence ID" value="URD88911.1"/>
    <property type="molecule type" value="Genomic_DNA"/>
</dbReference>
<evidence type="ECO:0000256" key="11">
    <source>
        <dbReference type="ARBA" id="ARBA00024037"/>
    </source>
</evidence>
<keyword evidence="10" id="KW-0539">Nucleus</keyword>
<evidence type="ECO:0000256" key="10">
    <source>
        <dbReference type="ARBA" id="ARBA00023242"/>
    </source>
</evidence>
<keyword evidence="14" id="KW-1185">Reference proteome</keyword>
<name>A0A9E7F6L6_9LILI</name>
<evidence type="ECO:0000256" key="1">
    <source>
        <dbReference type="ARBA" id="ARBA00004123"/>
    </source>
</evidence>
<sequence>MEEVAAGLLKVIIVQGKNLVIRDFTSSDPYVVVKVGNQEVFDRDRFKSDDKMGHAFLDLQPLLSASKLKRALQLTSGETKLRKVAPDCDNCLLASSCITYVNGEIVMDACLRLCDVESGELYVTIKWIDHPSSAAAPVKKA</sequence>
<keyword evidence="9" id="KW-0472">Membrane</keyword>
<dbReference type="AlphaFoldDB" id="A0A9E7F6L6"/>
<protein>
    <submittedName>
        <fullName evidence="13">ADP-ribosylation factor GTPase-activating protein</fullName>
    </submittedName>
</protein>
<feature type="domain" description="C2" evidence="12">
    <location>
        <begin position="7"/>
        <end position="37"/>
    </location>
</feature>
<dbReference type="GO" id="GO:0005096">
    <property type="term" value="F:GTPase activator activity"/>
    <property type="evidence" value="ECO:0007669"/>
    <property type="project" value="UniProtKB-KW"/>
</dbReference>
<keyword evidence="8" id="KW-0446">Lipid-binding</keyword>
<feature type="domain" description="C2" evidence="12">
    <location>
        <begin position="39"/>
        <end position="69"/>
    </location>
</feature>
<evidence type="ECO:0000256" key="4">
    <source>
        <dbReference type="ARBA" id="ARBA00022475"/>
    </source>
</evidence>
<evidence type="ECO:0000313" key="13">
    <source>
        <dbReference type="EMBL" id="URD88911.1"/>
    </source>
</evidence>
<gene>
    <name evidence="13" type="ORF">MUK42_27002</name>
</gene>
<organism evidence="13 14">
    <name type="scientific">Musa troglodytarum</name>
    <name type="common">fe'i banana</name>
    <dbReference type="NCBI Taxonomy" id="320322"/>
    <lineage>
        <taxon>Eukaryota</taxon>
        <taxon>Viridiplantae</taxon>
        <taxon>Streptophyta</taxon>
        <taxon>Embryophyta</taxon>
        <taxon>Tracheophyta</taxon>
        <taxon>Spermatophyta</taxon>
        <taxon>Magnoliopsida</taxon>
        <taxon>Liliopsida</taxon>
        <taxon>Zingiberales</taxon>
        <taxon>Musaceae</taxon>
        <taxon>Musa</taxon>
    </lineage>
</organism>
<evidence type="ECO:0000256" key="5">
    <source>
        <dbReference type="ARBA" id="ARBA00022682"/>
    </source>
</evidence>
<keyword evidence="4" id="KW-1003">Cell membrane</keyword>
<comment type="similarity">
    <text evidence="11">Belongs to the plant CAR protein family.</text>
</comment>